<keyword evidence="3" id="KW-1185">Reference proteome</keyword>
<proteinExistence type="predicted"/>
<protein>
    <recommendedName>
        <fullName evidence="4">Secreted protein</fullName>
    </recommendedName>
</protein>
<dbReference type="AlphaFoldDB" id="A0AA35WR18"/>
<accession>A0AA35WR18</accession>
<gene>
    <name evidence="2" type="ORF">GBAR_LOCUS13722</name>
</gene>
<sequence length="88" mass="9570">MLCKSVPLWTLLATLCTDISSHTPFSMVFSSSPAVSSGWLSHAFTCLVCKICRLQTGYQSPPDIMRSVDLLYLALVNVMCRGCLAPAN</sequence>
<dbReference type="EMBL" id="CASHTH010002008">
    <property type="protein sequence ID" value="CAI8023500.1"/>
    <property type="molecule type" value="Genomic_DNA"/>
</dbReference>
<evidence type="ECO:0000313" key="2">
    <source>
        <dbReference type="EMBL" id="CAI8023500.1"/>
    </source>
</evidence>
<feature type="chain" id="PRO_5041394814" description="Secreted protein" evidence="1">
    <location>
        <begin position="22"/>
        <end position="88"/>
    </location>
</feature>
<comment type="caution">
    <text evidence="2">The sequence shown here is derived from an EMBL/GenBank/DDBJ whole genome shotgun (WGS) entry which is preliminary data.</text>
</comment>
<organism evidence="2 3">
    <name type="scientific">Geodia barretti</name>
    <name type="common">Barrett's horny sponge</name>
    <dbReference type="NCBI Taxonomy" id="519541"/>
    <lineage>
        <taxon>Eukaryota</taxon>
        <taxon>Metazoa</taxon>
        <taxon>Porifera</taxon>
        <taxon>Demospongiae</taxon>
        <taxon>Heteroscleromorpha</taxon>
        <taxon>Tetractinellida</taxon>
        <taxon>Astrophorina</taxon>
        <taxon>Geodiidae</taxon>
        <taxon>Geodia</taxon>
    </lineage>
</organism>
<evidence type="ECO:0000256" key="1">
    <source>
        <dbReference type="SAM" id="SignalP"/>
    </source>
</evidence>
<feature type="signal peptide" evidence="1">
    <location>
        <begin position="1"/>
        <end position="21"/>
    </location>
</feature>
<dbReference type="Proteomes" id="UP001174909">
    <property type="component" value="Unassembled WGS sequence"/>
</dbReference>
<reference evidence="2" key="1">
    <citation type="submission" date="2023-03" db="EMBL/GenBank/DDBJ databases">
        <authorList>
            <person name="Steffen K."/>
            <person name="Cardenas P."/>
        </authorList>
    </citation>
    <scope>NUCLEOTIDE SEQUENCE</scope>
</reference>
<keyword evidence="1" id="KW-0732">Signal</keyword>
<evidence type="ECO:0008006" key="4">
    <source>
        <dbReference type="Google" id="ProtNLM"/>
    </source>
</evidence>
<evidence type="ECO:0000313" key="3">
    <source>
        <dbReference type="Proteomes" id="UP001174909"/>
    </source>
</evidence>
<name>A0AA35WR18_GEOBA</name>